<keyword evidence="1" id="KW-0378">Hydrolase</keyword>
<accession>A0A2Y8ZRF0</accession>
<evidence type="ECO:0000313" key="4">
    <source>
        <dbReference type="Proteomes" id="UP000250028"/>
    </source>
</evidence>
<dbReference type="Gene3D" id="3.90.79.10">
    <property type="entry name" value="Nucleoside Triphosphate Pyrophosphohydrolase"/>
    <property type="match status" value="1"/>
</dbReference>
<dbReference type="Proteomes" id="UP000250028">
    <property type="component" value="Unassembled WGS sequence"/>
</dbReference>
<dbReference type="InterPro" id="IPR000086">
    <property type="entry name" value="NUDIX_hydrolase_dom"/>
</dbReference>
<dbReference type="OrthoDB" id="9814308at2"/>
<sequence length="194" mass="21544">MRETVRSAVAAIAPIDVLAGEHIRDALTWIDSGADLFRVERPATPSPHLVSYFVPIDTTRRTLLLEEHLRSGLWLPPGGHVEVDEDPRDAVRRECLEELGVEARFLAAGPLLVTITDTTREVHTDVSLWYAIALSQDEPMRIDTREMASVRWFSFAEATGLDPMTTDPHLARFVSAIDGLLAVTEESAFLRTNG</sequence>
<dbReference type="Pfam" id="PF00293">
    <property type="entry name" value="NUDIX"/>
    <property type="match status" value="1"/>
</dbReference>
<feature type="domain" description="Nudix hydrolase" evidence="2">
    <location>
        <begin position="46"/>
        <end position="176"/>
    </location>
</feature>
<evidence type="ECO:0000313" key="3">
    <source>
        <dbReference type="EMBL" id="SSA34006.1"/>
    </source>
</evidence>
<protein>
    <submittedName>
        <fullName evidence="3">NUDIX domain-containing protein</fullName>
    </submittedName>
</protein>
<proteinExistence type="predicted"/>
<dbReference type="PANTHER" id="PTHR21340">
    <property type="entry name" value="DIADENOSINE 5,5-P1,P4-TETRAPHOSPHATE PYROPHOSPHOHYDROLASE MUTT"/>
    <property type="match status" value="1"/>
</dbReference>
<evidence type="ECO:0000259" key="2">
    <source>
        <dbReference type="PROSITE" id="PS51462"/>
    </source>
</evidence>
<dbReference type="InterPro" id="IPR051325">
    <property type="entry name" value="Nudix_hydrolase_domain"/>
</dbReference>
<dbReference type="RefSeq" id="WP_109684629.1">
    <property type="nucleotide sequence ID" value="NZ_QGDN01000001.1"/>
</dbReference>
<gene>
    <name evidence="3" type="ORF">SAMN04489750_1305</name>
</gene>
<evidence type="ECO:0000256" key="1">
    <source>
        <dbReference type="ARBA" id="ARBA00022801"/>
    </source>
</evidence>
<dbReference type="AlphaFoldDB" id="A0A2Y8ZRF0"/>
<name>A0A2Y8ZRF0_9MICO</name>
<dbReference type="GO" id="GO:0006754">
    <property type="term" value="P:ATP biosynthetic process"/>
    <property type="evidence" value="ECO:0007669"/>
    <property type="project" value="TreeGrafter"/>
</dbReference>
<keyword evidence="4" id="KW-1185">Reference proteome</keyword>
<dbReference type="GO" id="GO:0006167">
    <property type="term" value="P:AMP biosynthetic process"/>
    <property type="evidence" value="ECO:0007669"/>
    <property type="project" value="TreeGrafter"/>
</dbReference>
<reference evidence="4" key="1">
    <citation type="submission" date="2016-10" db="EMBL/GenBank/DDBJ databases">
        <authorList>
            <person name="Varghese N."/>
            <person name="Submissions S."/>
        </authorList>
    </citation>
    <scope>NUCLEOTIDE SEQUENCE [LARGE SCALE GENOMIC DNA]</scope>
    <source>
        <strain evidence="4">DSM 22951</strain>
    </source>
</reference>
<dbReference type="PROSITE" id="PS51462">
    <property type="entry name" value="NUDIX"/>
    <property type="match status" value="1"/>
</dbReference>
<dbReference type="EMBL" id="UESZ01000001">
    <property type="protein sequence ID" value="SSA34006.1"/>
    <property type="molecule type" value="Genomic_DNA"/>
</dbReference>
<dbReference type="GO" id="GO:0004081">
    <property type="term" value="F:bis(5'-nucleosyl)-tetraphosphatase (asymmetrical) activity"/>
    <property type="evidence" value="ECO:0007669"/>
    <property type="project" value="TreeGrafter"/>
</dbReference>
<dbReference type="SUPFAM" id="SSF55811">
    <property type="entry name" value="Nudix"/>
    <property type="match status" value="1"/>
</dbReference>
<dbReference type="PANTHER" id="PTHR21340:SF0">
    <property type="entry name" value="BIS(5'-NUCLEOSYL)-TETRAPHOSPHATASE [ASYMMETRICAL]"/>
    <property type="match status" value="1"/>
</dbReference>
<organism evidence="3 4">
    <name type="scientific">Branchiibius hedensis</name>
    <dbReference type="NCBI Taxonomy" id="672460"/>
    <lineage>
        <taxon>Bacteria</taxon>
        <taxon>Bacillati</taxon>
        <taxon>Actinomycetota</taxon>
        <taxon>Actinomycetes</taxon>
        <taxon>Micrococcales</taxon>
        <taxon>Dermacoccaceae</taxon>
        <taxon>Branchiibius</taxon>
    </lineage>
</organism>
<dbReference type="InterPro" id="IPR015797">
    <property type="entry name" value="NUDIX_hydrolase-like_dom_sf"/>
</dbReference>